<keyword evidence="10" id="KW-1133">Transmembrane helix</keyword>
<keyword evidence="7" id="KW-0378">Hydrolase</keyword>
<evidence type="ECO:0000256" key="12">
    <source>
        <dbReference type="ARBA" id="ARBA00023136"/>
    </source>
</evidence>
<comment type="caution">
    <text evidence="16">The sequence shown here is derived from an EMBL/GenBank/DDBJ whole genome shotgun (WGS) entry which is preliminary data.</text>
</comment>
<keyword evidence="8" id="KW-0106">Calcium</keyword>
<evidence type="ECO:0000256" key="13">
    <source>
        <dbReference type="ARBA" id="ARBA00024531"/>
    </source>
</evidence>
<dbReference type="InterPro" id="IPR002921">
    <property type="entry name" value="Fungal_lipase-type"/>
</dbReference>
<evidence type="ECO:0000256" key="11">
    <source>
        <dbReference type="ARBA" id="ARBA00023098"/>
    </source>
</evidence>
<proteinExistence type="predicted"/>
<dbReference type="EC" id="3.1.1.116" evidence="14"/>
<dbReference type="Pfam" id="PF01764">
    <property type="entry name" value="Lipase_3"/>
    <property type="match status" value="1"/>
</dbReference>
<sequence>MSTSNKSISNGYSQQNDNTFEEPFLSSENISNDSGSLTKNSLAETTDCNLEEFLNRFNSNNVRINSRSTYKIDESGRRIALQNKRHAVHIITETLVDEQNSSNSIDTGSELYQEANDYLENYFEEQTKDNLEGISVTQTTENQMQQSKIDVPDQILVSIKSLQFDFNIMKSNVKKSIHLSTQFAYHQTKPDISFEKQMENTFLFPFNYHSLIFDTLKLDFYIYESLLNTKKMLGRAIVELKVLRQAILNRSKFEGTFPIENNELLHPYEVGTVQISIRSHFHDEPPLTSVIYRASYMRDKSLPMIIHGIDELDGIEETYEEDNEEANEKDNKQDHLNFIMRPETKSTSIFNFLLSKKTMNSINELMALFRGFYGHGWKLSKLEFIKAFIILEKYYNQKPNHVTGNLVKDLDKLEKATYYLKFCTASYGSFMFNVFGYGYTLAPKNAVRMHSDRKTIQDYFGISKDDIICWEFGHLSVSVPSYMIIRDSKTNSLIISIRGTLSATDAITDVLAYYEPWKNGFVHRGMFRSAQYLVRKSLKDIRVAVKKFKVNSIQVIGHSLGAAVSCLVTLLLRKRCKDLIEDGIDIHAWSFATPPCCSLDIACRNETKSYIDNFVNENDVVPRLSYGSFMNFKELIKFVVNELKDDNYKKISSKDKLSALMASIDDYHKNLISNSREQKLYIPGTIYYLYKKRDPYNPLLREILCEKSTQESFTDIALRKNFLLHHLPGKYDKKLRKFMKRLAKQSDYDQIDVKS</sequence>
<evidence type="ECO:0000256" key="4">
    <source>
        <dbReference type="ARBA" id="ARBA00022553"/>
    </source>
</evidence>
<dbReference type="Gene3D" id="3.40.50.1820">
    <property type="entry name" value="alpha/beta hydrolase"/>
    <property type="match status" value="1"/>
</dbReference>
<keyword evidence="11" id="KW-0443">Lipid metabolism</keyword>
<dbReference type="PANTHER" id="PTHR45792:SF8">
    <property type="entry name" value="DIACYLGLYCEROL LIPASE-ALPHA"/>
    <property type="match status" value="1"/>
</dbReference>
<comment type="catalytic activity">
    <reaction evidence="13">
        <text>a 1,2-diacyl-sn-glycerol + H2O = a 2-acylglycerol + a fatty acid + H(+)</text>
        <dbReference type="Rhea" id="RHEA:33275"/>
        <dbReference type="ChEBI" id="CHEBI:15377"/>
        <dbReference type="ChEBI" id="CHEBI:15378"/>
        <dbReference type="ChEBI" id="CHEBI:17389"/>
        <dbReference type="ChEBI" id="CHEBI:17815"/>
        <dbReference type="ChEBI" id="CHEBI:28868"/>
        <dbReference type="EC" id="3.1.1.116"/>
    </reaction>
    <physiologicalReaction direction="left-to-right" evidence="13">
        <dbReference type="Rhea" id="RHEA:33276"/>
    </physiologicalReaction>
</comment>
<accession>A0ABM8VXK0</accession>
<dbReference type="Proteomes" id="UP000789901">
    <property type="component" value="Unassembled WGS sequence"/>
</dbReference>
<evidence type="ECO:0000256" key="3">
    <source>
        <dbReference type="ARBA" id="ARBA00022475"/>
    </source>
</evidence>
<protein>
    <recommendedName>
        <fullName evidence="14">sn-1-specific diacylglycerol lipase</fullName>
        <ecNumber evidence="14">3.1.1.116</ecNumber>
    </recommendedName>
</protein>
<evidence type="ECO:0000313" key="17">
    <source>
        <dbReference type="Proteomes" id="UP000789901"/>
    </source>
</evidence>
<dbReference type="InterPro" id="IPR029058">
    <property type="entry name" value="AB_hydrolase_fold"/>
</dbReference>
<evidence type="ECO:0000256" key="10">
    <source>
        <dbReference type="ARBA" id="ARBA00022989"/>
    </source>
</evidence>
<organism evidence="16 17">
    <name type="scientific">Gigaspora margarita</name>
    <dbReference type="NCBI Taxonomy" id="4874"/>
    <lineage>
        <taxon>Eukaryota</taxon>
        <taxon>Fungi</taxon>
        <taxon>Fungi incertae sedis</taxon>
        <taxon>Mucoromycota</taxon>
        <taxon>Glomeromycotina</taxon>
        <taxon>Glomeromycetes</taxon>
        <taxon>Diversisporales</taxon>
        <taxon>Gigasporaceae</taxon>
        <taxon>Gigaspora</taxon>
    </lineage>
</organism>
<keyword evidence="6" id="KW-0479">Metal-binding</keyword>
<evidence type="ECO:0000256" key="1">
    <source>
        <dbReference type="ARBA" id="ARBA00001913"/>
    </source>
</evidence>
<keyword evidence="12" id="KW-0472">Membrane</keyword>
<gene>
    <name evidence="16" type="ORF">GMARGA_LOCUS813</name>
</gene>
<evidence type="ECO:0000256" key="6">
    <source>
        <dbReference type="ARBA" id="ARBA00022723"/>
    </source>
</evidence>
<dbReference type="EMBL" id="CAJVQB010000161">
    <property type="protein sequence ID" value="CAG8471818.1"/>
    <property type="molecule type" value="Genomic_DNA"/>
</dbReference>
<comment type="subcellular location">
    <subcellularLocation>
        <location evidence="2">Cell membrane</location>
        <topology evidence="2">Multi-pass membrane protein</topology>
    </subcellularLocation>
</comment>
<keyword evidence="17" id="KW-1185">Reference proteome</keyword>
<dbReference type="InterPro" id="IPR052214">
    <property type="entry name" value="DAG_Lipase-Related"/>
</dbReference>
<evidence type="ECO:0000256" key="8">
    <source>
        <dbReference type="ARBA" id="ARBA00022837"/>
    </source>
</evidence>
<keyword evidence="4" id="KW-0597">Phosphoprotein</keyword>
<evidence type="ECO:0000256" key="14">
    <source>
        <dbReference type="ARBA" id="ARBA00026104"/>
    </source>
</evidence>
<evidence type="ECO:0000256" key="2">
    <source>
        <dbReference type="ARBA" id="ARBA00004651"/>
    </source>
</evidence>
<dbReference type="PANTHER" id="PTHR45792">
    <property type="entry name" value="DIACYLGLYCEROL LIPASE HOMOLOG-RELATED"/>
    <property type="match status" value="1"/>
</dbReference>
<comment type="cofactor">
    <cofactor evidence="1">
        <name>Ca(2+)</name>
        <dbReference type="ChEBI" id="CHEBI:29108"/>
    </cofactor>
</comment>
<dbReference type="CDD" id="cd00519">
    <property type="entry name" value="Lipase_3"/>
    <property type="match status" value="1"/>
</dbReference>
<keyword evidence="9" id="KW-0442">Lipid degradation</keyword>
<dbReference type="SUPFAM" id="SSF53474">
    <property type="entry name" value="alpha/beta-Hydrolases"/>
    <property type="match status" value="1"/>
</dbReference>
<evidence type="ECO:0000313" key="16">
    <source>
        <dbReference type="EMBL" id="CAG8471818.1"/>
    </source>
</evidence>
<evidence type="ECO:0000256" key="9">
    <source>
        <dbReference type="ARBA" id="ARBA00022963"/>
    </source>
</evidence>
<keyword evidence="3" id="KW-1003">Cell membrane</keyword>
<evidence type="ECO:0000256" key="5">
    <source>
        <dbReference type="ARBA" id="ARBA00022692"/>
    </source>
</evidence>
<evidence type="ECO:0000256" key="7">
    <source>
        <dbReference type="ARBA" id="ARBA00022801"/>
    </source>
</evidence>
<name>A0ABM8VXK0_GIGMA</name>
<evidence type="ECO:0000259" key="15">
    <source>
        <dbReference type="Pfam" id="PF01764"/>
    </source>
</evidence>
<keyword evidence="5" id="KW-0812">Transmembrane</keyword>
<reference evidence="16 17" key="1">
    <citation type="submission" date="2021-06" db="EMBL/GenBank/DDBJ databases">
        <authorList>
            <person name="Kallberg Y."/>
            <person name="Tangrot J."/>
            <person name="Rosling A."/>
        </authorList>
    </citation>
    <scope>NUCLEOTIDE SEQUENCE [LARGE SCALE GENOMIC DNA]</scope>
    <source>
        <strain evidence="16 17">120-4 pot B 10/14</strain>
    </source>
</reference>
<feature type="domain" description="Fungal lipase-type" evidence="15">
    <location>
        <begin position="495"/>
        <end position="626"/>
    </location>
</feature>